<organism evidence="1 2">
    <name type="scientific">Candidatus Roizmanbacteria bacterium CG10_big_fil_rev_8_21_14_0_10_36_26</name>
    <dbReference type="NCBI Taxonomy" id="1974851"/>
    <lineage>
        <taxon>Bacteria</taxon>
        <taxon>Candidatus Roizmaniibacteriota</taxon>
    </lineage>
</organism>
<gene>
    <name evidence="1" type="ORF">COU86_05910</name>
</gene>
<comment type="caution">
    <text evidence="1">The sequence shown here is derived from an EMBL/GenBank/DDBJ whole genome shotgun (WGS) entry which is preliminary data.</text>
</comment>
<proteinExistence type="predicted"/>
<dbReference type="Proteomes" id="UP000231434">
    <property type="component" value="Unassembled WGS sequence"/>
</dbReference>
<name>A0A2M8KJQ7_9BACT</name>
<dbReference type="AlphaFoldDB" id="A0A2M8KJQ7"/>
<evidence type="ECO:0000313" key="1">
    <source>
        <dbReference type="EMBL" id="PJE60142.1"/>
    </source>
</evidence>
<accession>A0A2M8KJQ7</accession>
<reference evidence="2" key="1">
    <citation type="submission" date="2017-09" db="EMBL/GenBank/DDBJ databases">
        <title>Depth-based differentiation of microbial function through sediment-hosted aquifers and enrichment of novel symbionts in the deep terrestrial subsurface.</title>
        <authorList>
            <person name="Probst A.J."/>
            <person name="Ladd B."/>
            <person name="Jarett J.K."/>
            <person name="Geller-Mcgrath D.E."/>
            <person name="Sieber C.M.K."/>
            <person name="Emerson J.B."/>
            <person name="Anantharaman K."/>
            <person name="Thomas B.C."/>
            <person name="Malmstrom R."/>
            <person name="Stieglmeier M."/>
            <person name="Klingl A."/>
            <person name="Woyke T."/>
            <person name="Ryan C.M."/>
            <person name="Banfield J.F."/>
        </authorList>
    </citation>
    <scope>NUCLEOTIDE SEQUENCE [LARGE SCALE GENOMIC DNA]</scope>
</reference>
<sequence length="67" mass="7513">MLLPTYLAAKGEVIEAERNRTTRQRDEYEAAGVYVGDLEKVNNRLHNLAADLELTKNVAEAAQISLR</sequence>
<evidence type="ECO:0000313" key="2">
    <source>
        <dbReference type="Proteomes" id="UP000231434"/>
    </source>
</evidence>
<protein>
    <submittedName>
        <fullName evidence="1">Uncharacterized protein</fullName>
    </submittedName>
</protein>
<dbReference type="EMBL" id="PFEB01000058">
    <property type="protein sequence ID" value="PJE60142.1"/>
    <property type="molecule type" value="Genomic_DNA"/>
</dbReference>